<accession>A0A2T6BBX5</accession>
<dbReference type="OrthoDB" id="7522752at2"/>
<dbReference type="InterPro" id="IPR002035">
    <property type="entry name" value="VWF_A"/>
</dbReference>
<keyword evidence="1" id="KW-1133">Transmembrane helix</keyword>
<keyword evidence="1" id="KW-0472">Membrane</keyword>
<feature type="transmembrane region" description="Helical" evidence="1">
    <location>
        <begin position="27"/>
        <end position="46"/>
    </location>
</feature>
<evidence type="ECO:0000256" key="1">
    <source>
        <dbReference type="SAM" id="Phobius"/>
    </source>
</evidence>
<dbReference type="Proteomes" id="UP000244224">
    <property type="component" value="Unassembled WGS sequence"/>
</dbReference>
<dbReference type="AlphaFoldDB" id="A0A2T6BBX5"/>
<dbReference type="PROSITE" id="PS50234">
    <property type="entry name" value="VWFA"/>
    <property type="match status" value="1"/>
</dbReference>
<keyword evidence="4" id="KW-1185">Reference proteome</keyword>
<dbReference type="InterPro" id="IPR028087">
    <property type="entry name" value="Tad_N"/>
</dbReference>
<dbReference type="RefSeq" id="WP_108127276.1">
    <property type="nucleotide sequence ID" value="NZ_QBKP01000001.1"/>
</dbReference>
<proteinExistence type="predicted"/>
<gene>
    <name evidence="3" type="ORF">C8N34_101475</name>
</gene>
<keyword evidence="1" id="KW-0812">Transmembrane</keyword>
<name>A0A2T6BBX5_9RHOB</name>
<dbReference type="SUPFAM" id="SSF53300">
    <property type="entry name" value="vWA-like"/>
    <property type="match status" value="1"/>
</dbReference>
<sequence length="517" mass="56736">MGKDRIRIAARITAALRGFRRSEDGSLLPFGMMLLLLMLMVGGLAIDVMRHEQKRVTLQQTLDRSVLAAAGLNQSLDPETVVRDYFDKVDLSQYLKSVTVESGFNFRSVTADAEADTHPMFMQMMGVNSFDVAADSGAEQRINNVEVSLVLDISGSMSGTRINALRPAARSFIDTVFANSEAGRTTVSIIPYNAQVNLGPDLMAQFNVPKLHDYSYCVELPDDVFGTTTLSRTRSLVQNGHFDPFNGTSSTAQDYNCPPETGNRIVMLSDNTTTLKDAITNLQVGGNTSIDLGVKWGALLLDPATQAVTQGMIARGKVAAQYANRPLDIVSGNTIKVLVVMTDGENTTEYKLTSNYRSGLSNIYRRNSNGRASMYYNRSGSNDYYWVSDGSWHSSPEGGTSGATQLTWPEVFRYWSVQYVAYQLMARPLGGNYSTYYYDMVDYVSSTKNSRLQQVCTAAKNSGIIIYGIAFEAPSNGRAQIQACATSDAHYFAATNLDIASVFHSIASQLSYLRLTQ</sequence>
<dbReference type="InterPro" id="IPR036465">
    <property type="entry name" value="vWFA_dom_sf"/>
</dbReference>
<evidence type="ECO:0000259" key="2">
    <source>
        <dbReference type="PROSITE" id="PS50234"/>
    </source>
</evidence>
<reference evidence="3 4" key="1">
    <citation type="submission" date="2018-04" db="EMBL/GenBank/DDBJ databases">
        <title>Genomic Encyclopedia of Archaeal and Bacterial Type Strains, Phase II (KMG-II): from individual species to whole genera.</title>
        <authorList>
            <person name="Goeker M."/>
        </authorList>
    </citation>
    <scope>NUCLEOTIDE SEQUENCE [LARGE SCALE GENOMIC DNA]</scope>
    <source>
        <strain evidence="3 4">DSM 21823</strain>
    </source>
</reference>
<comment type="caution">
    <text evidence="3">The sequence shown here is derived from an EMBL/GenBank/DDBJ whole genome shotgun (WGS) entry which is preliminary data.</text>
</comment>
<organism evidence="3 4">
    <name type="scientific">Gemmobacter caeni</name>
    <dbReference type="NCBI Taxonomy" id="589035"/>
    <lineage>
        <taxon>Bacteria</taxon>
        <taxon>Pseudomonadati</taxon>
        <taxon>Pseudomonadota</taxon>
        <taxon>Alphaproteobacteria</taxon>
        <taxon>Rhodobacterales</taxon>
        <taxon>Paracoccaceae</taxon>
        <taxon>Gemmobacter</taxon>
    </lineage>
</organism>
<dbReference type="Gene3D" id="3.40.50.410">
    <property type="entry name" value="von Willebrand factor, type A domain"/>
    <property type="match status" value="1"/>
</dbReference>
<evidence type="ECO:0000313" key="3">
    <source>
        <dbReference type="EMBL" id="PTX53554.1"/>
    </source>
</evidence>
<dbReference type="Pfam" id="PF13400">
    <property type="entry name" value="Tad"/>
    <property type="match status" value="1"/>
</dbReference>
<feature type="domain" description="VWFA" evidence="2">
    <location>
        <begin position="146"/>
        <end position="294"/>
    </location>
</feature>
<dbReference type="EMBL" id="QBKP01000001">
    <property type="protein sequence ID" value="PTX53554.1"/>
    <property type="molecule type" value="Genomic_DNA"/>
</dbReference>
<evidence type="ECO:0000313" key="4">
    <source>
        <dbReference type="Proteomes" id="UP000244224"/>
    </source>
</evidence>
<protein>
    <submittedName>
        <fullName evidence="3">Putative Flp pilus-assembly TadE/G-like protein</fullName>
    </submittedName>
</protein>